<comment type="cofactor">
    <cofactor evidence="1">
        <name>[4Fe-4S] cluster</name>
        <dbReference type="ChEBI" id="CHEBI:49883"/>
    </cofactor>
</comment>
<feature type="domain" description="ATPase BadF/BadG/BcrA/BcrD type" evidence="5">
    <location>
        <begin position="3"/>
        <end position="244"/>
    </location>
</feature>
<dbReference type="SUPFAM" id="SSF53067">
    <property type="entry name" value="Actin-like ATPase domain"/>
    <property type="match status" value="1"/>
</dbReference>
<sequence>MFVGIDIGSRSIKVVALNGEGIADFKVVDTGFNPHERSLELMKSYNAQKIVATGYGRHFARDDFADSVITEIKAHAIGSRHLFPGCRTIIDIGGQDSKVIALDEQGRVADFQMNDRCAAGTGKFLEVMAKTLGFSLDAFGVESLKADKAVKVNSMCTVFAESEVVSLLAKKEEPRNIGLGLHQSVVERVSSMLHRVGIADDIVLSGGVGYNSCIQKLFEQKLGRMLYRYDHPEIAGALGAALTAREQS</sequence>
<dbReference type="PANTHER" id="PTHR32329">
    <property type="entry name" value="BIFUNCTIONAL PROTEIN [INCLUDES 2-HYDROXYACYL-COA DEHYDRATASE (N-TER) AND ITS ACTIVATOR DOMAIN (C_TERM)-RELATED"/>
    <property type="match status" value="1"/>
</dbReference>
<accession>A0A1F2UQC0</accession>
<proteinExistence type="predicted"/>
<dbReference type="InterPro" id="IPR051805">
    <property type="entry name" value="Dehydratase_Activator_Redct"/>
</dbReference>
<reference evidence="6 7" key="1">
    <citation type="journal article" date="2016" name="Nat. Commun.">
        <title>Thousands of microbial genomes shed light on interconnected biogeochemical processes in an aquifer system.</title>
        <authorList>
            <person name="Anantharaman K."/>
            <person name="Brown C.T."/>
            <person name="Hug L.A."/>
            <person name="Sharon I."/>
            <person name="Castelle C.J."/>
            <person name="Probst A.J."/>
            <person name="Thomas B.C."/>
            <person name="Singh A."/>
            <person name="Wilkins M.J."/>
            <person name="Karaoz U."/>
            <person name="Brodie E.L."/>
            <person name="Williams K.H."/>
            <person name="Hubbard S.S."/>
            <person name="Banfield J.F."/>
        </authorList>
    </citation>
    <scope>NUCLEOTIDE SEQUENCE [LARGE SCALE GENOMIC DNA]</scope>
</reference>
<dbReference type="CDD" id="cd24036">
    <property type="entry name" value="ASKHA_NBD_BcrAD_BadFG_HgdC_HadI"/>
    <property type="match status" value="1"/>
</dbReference>
<evidence type="ECO:0000256" key="2">
    <source>
        <dbReference type="ARBA" id="ARBA00022723"/>
    </source>
</evidence>
<dbReference type="InterPro" id="IPR043129">
    <property type="entry name" value="ATPase_NBD"/>
</dbReference>
<evidence type="ECO:0000256" key="4">
    <source>
        <dbReference type="ARBA" id="ARBA00023014"/>
    </source>
</evidence>
<dbReference type="AlphaFoldDB" id="A0A1F2UQC0"/>
<dbReference type="EMBL" id="MELI01000071">
    <property type="protein sequence ID" value="OFW33265.1"/>
    <property type="molecule type" value="Genomic_DNA"/>
</dbReference>
<dbReference type="GO" id="GO:0051536">
    <property type="term" value="F:iron-sulfur cluster binding"/>
    <property type="evidence" value="ECO:0007669"/>
    <property type="project" value="UniProtKB-KW"/>
</dbReference>
<name>A0A1F2UQC0_9ACTN</name>
<dbReference type="GO" id="GO:0046872">
    <property type="term" value="F:metal ion binding"/>
    <property type="evidence" value="ECO:0007669"/>
    <property type="project" value="UniProtKB-KW"/>
</dbReference>
<dbReference type="InterPro" id="IPR008275">
    <property type="entry name" value="CoA_E_activase_dom"/>
</dbReference>
<evidence type="ECO:0000259" key="5">
    <source>
        <dbReference type="Pfam" id="PF01869"/>
    </source>
</evidence>
<keyword evidence="3" id="KW-0408">Iron</keyword>
<keyword evidence="4" id="KW-0411">Iron-sulfur</keyword>
<evidence type="ECO:0000313" key="7">
    <source>
        <dbReference type="Proteomes" id="UP000178086"/>
    </source>
</evidence>
<dbReference type="Proteomes" id="UP000178086">
    <property type="component" value="Unassembled WGS sequence"/>
</dbReference>
<dbReference type="PANTHER" id="PTHR32329:SF8">
    <property type="entry name" value="ACTIVATOR OF (R)-2-HYDROXYGLUTARYL-COA DEHYDRATASE"/>
    <property type="match status" value="1"/>
</dbReference>
<protein>
    <submittedName>
        <fullName evidence="6">3-hydroxyacyl-ACP dehydratase</fullName>
    </submittedName>
</protein>
<dbReference type="Gene3D" id="3.30.420.40">
    <property type="match status" value="2"/>
</dbReference>
<evidence type="ECO:0000313" key="6">
    <source>
        <dbReference type="EMBL" id="OFW33265.1"/>
    </source>
</evidence>
<dbReference type="Pfam" id="PF01869">
    <property type="entry name" value="BcrAD_BadFG"/>
    <property type="match status" value="1"/>
</dbReference>
<keyword evidence="2" id="KW-0479">Metal-binding</keyword>
<dbReference type="InterPro" id="IPR002731">
    <property type="entry name" value="ATPase_BadF"/>
</dbReference>
<gene>
    <name evidence="6" type="ORF">A2074_05075</name>
</gene>
<evidence type="ECO:0000256" key="3">
    <source>
        <dbReference type="ARBA" id="ARBA00023004"/>
    </source>
</evidence>
<organism evidence="6 7">
    <name type="scientific">Candidatus Aquicultor primus</name>
    <dbReference type="NCBI Taxonomy" id="1797195"/>
    <lineage>
        <taxon>Bacteria</taxon>
        <taxon>Bacillati</taxon>
        <taxon>Actinomycetota</taxon>
        <taxon>Candidatus Aquicultoria</taxon>
        <taxon>Candidatus Aquicultorales</taxon>
        <taxon>Candidatus Aquicultoraceae</taxon>
        <taxon>Candidatus Aquicultor</taxon>
    </lineage>
</organism>
<comment type="caution">
    <text evidence="6">The sequence shown here is derived from an EMBL/GenBank/DDBJ whole genome shotgun (WGS) entry which is preliminary data.</text>
</comment>
<dbReference type="NCBIfam" id="TIGR00241">
    <property type="entry name" value="CoA_E_activ"/>
    <property type="match status" value="1"/>
</dbReference>
<evidence type="ECO:0000256" key="1">
    <source>
        <dbReference type="ARBA" id="ARBA00001966"/>
    </source>
</evidence>